<protein>
    <submittedName>
        <fullName evidence="3">GDSL-type esterase/lipase family protein</fullName>
    </submittedName>
</protein>
<comment type="caution">
    <text evidence="3">The sequence shown here is derived from an EMBL/GenBank/DDBJ whole genome shotgun (WGS) entry which is preliminary data.</text>
</comment>
<dbReference type="RefSeq" id="WP_342303151.1">
    <property type="nucleotide sequence ID" value="NZ_JBCEWA010000011.1"/>
</dbReference>
<feature type="chain" id="PRO_5045296135" evidence="1">
    <location>
        <begin position="21"/>
        <end position="270"/>
    </location>
</feature>
<dbReference type="PANTHER" id="PTHR30383">
    <property type="entry name" value="THIOESTERASE 1/PROTEASE 1/LYSOPHOSPHOLIPASE L1"/>
    <property type="match status" value="1"/>
</dbReference>
<dbReference type="PROSITE" id="PS51257">
    <property type="entry name" value="PROKAR_LIPOPROTEIN"/>
    <property type="match status" value="1"/>
</dbReference>
<dbReference type="InterPro" id="IPR036514">
    <property type="entry name" value="SGNH_hydro_sf"/>
</dbReference>
<evidence type="ECO:0000256" key="1">
    <source>
        <dbReference type="SAM" id="SignalP"/>
    </source>
</evidence>
<organism evidence="3 4">
    <name type="scientific">Kurthia gibsonii</name>
    <dbReference type="NCBI Taxonomy" id="33946"/>
    <lineage>
        <taxon>Bacteria</taxon>
        <taxon>Bacillati</taxon>
        <taxon>Bacillota</taxon>
        <taxon>Bacilli</taxon>
        <taxon>Bacillales</taxon>
        <taxon>Caryophanaceae</taxon>
        <taxon>Kurthia</taxon>
    </lineage>
</organism>
<feature type="domain" description="SGNH hydrolase-type esterase" evidence="2">
    <location>
        <begin position="46"/>
        <end position="237"/>
    </location>
</feature>
<evidence type="ECO:0000313" key="4">
    <source>
        <dbReference type="Proteomes" id="UP001398420"/>
    </source>
</evidence>
<dbReference type="EMBL" id="JBCEWA010000011">
    <property type="protein sequence ID" value="MEL5989363.1"/>
    <property type="molecule type" value="Genomic_DNA"/>
</dbReference>
<dbReference type="Gene3D" id="3.40.50.1110">
    <property type="entry name" value="SGNH hydrolase"/>
    <property type="match status" value="1"/>
</dbReference>
<dbReference type="Pfam" id="PF13472">
    <property type="entry name" value="Lipase_GDSL_2"/>
    <property type="match status" value="1"/>
</dbReference>
<dbReference type="InterPro" id="IPR051532">
    <property type="entry name" value="Ester_Hydrolysis_Enzymes"/>
</dbReference>
<dbReference type="Proteomes" id="UP001398420">
    <property type="component" value="Unassembled WGS sequence"/>
</dbReference>
<name>A0ABU9LQD4_9BACL</name>
<gene>
    <name evidence="3" type="ORF">AAF454_13200</name>
</gene>
<dbReference type="InterPro" id="IPR013830">
    <property type="entry name" value="SGNH_hydro"/>
</dbReference>
<sequence length="270" mass="30713">MKKYHIFLLAFMLLALTGCSATEAIRDTGVFSREKVLPKKEIELVALGDSLTVGVGDEKDAGGYVGRLAKEMPEKMDGVEKVNITQTAKKGRRSDQLLTQLKSGEINDALKKADIITMTIGGNDLMKILRENFTTLERQHFDTERPNYEKRYIEIFKLIRAQNQTAPIIAVGVYNPLTVYAEDTSEFEKILDEWNQDMKNIVEKDAYAIFVPTVDLFHTNKAEVYSDDYFHPNAKGYTNMKNRIFETLDTVSVYKKSNGRMKMKGETVNE</sequence>
<proteinExistence type="predicted"/>
<reference evidence="3 4" key="1">
    <citation type="submission" date="2024-04" db="EMBL/GenBank/DDBJ databases">
        <authorList>
            <person name="Wu Y.S."/>
            <person name="Zhang L."/>
        </authorList>
    </citation>
    <scope>NUCLEOTIDE SEQUENCE [LARGE SCALE GENOMIC DNA]</scope>
    <source>
        <strain evidence="3 4">KG-01</strain>
    </source>
</reference>
<evidence type="ECO:0000313" key="3">
    <source>
        <dbReference type="EMBL" id="MEL5989363.1"/>
    </source>
</evidence>
<keyword evidence="4" id="KW-1185">Reference proteome</keyword>
<dbReference type="SUPFAM" id="SSF52266">
    <property type="entry name" value="SGNH hydrolase"/>
    <property type="match status" value="1"/>
</dbReference>
<accession>A0ABU9LQD4</accession>
<evidence type="ECO:0000259" key="2">
    <source>
        <dbReference type="Pfam" id="PF13472"/>
    </source>
</evidence>
<keyword evidence="1" id="KW-0732">Signal</keyword>
<dbReference type="PANTHER" id="PTHR30383:SF27">
    <property type="entry name" value="SPORE GERMINATION LIPASE LIPC"/>
    <property type="match status" value="1"/>
</dbReference>
<feature type="signal peptide" evidence="1">
    <location>
        <begin position="1"/>
        <end position="20"/>
    </location>
</feature>